<feature type="transmembrane region" description="Helical" evidence="5">
    <location>
        <begin position="209"/>
        <end position="234"/>
    </location>
</feature>
<dbReference type="RefSeq" id="WP_013486529.1">
    <property type="nucleotide sequence ID" value="NC_014828.1"/>
</dbReference>
<protein>
    <submittedName>
        <fullName evidence="6">LrgB family protein</fullName>
    </submittedName>
</protein>
<keyword evidence="4 5" id="KW-0472">Membrane</keyword>
<dbReference type="eggNOG" id="COG1346">
    <property type="taxonomic scope" value="Bacteria"/>
</dbReference>
<dbReference type="PANTHER" id="PTHR30249:SF0">
    <property type="entry name" value="PLASTIDAL GLYCOLATE_GLYCERATE TRANSLOCATOR 1, CHLOROPLASTIC"/>
    <property type="match status" value="1"/>
</dbReference>
<feature type="transmembrane region" description="Helical" evidence="5">
    <location>
        <begin position="6"/>
        <end position="27"/>
    </location>
</feature>
<feature type="transmembrane region" description="Helical" evidence="5">
    <location>
        <begin position="94"/>
        <end position="113"/>
    </location>
</feature>
<evidence type="ECO:0000256" key="3">
    <source>
        <dbReference type="ARBA" id="ARBA00022989"/>
    </source>
</evidence>
<feature type="transmembrane region" description="Helical" evidence="5">
    <location>
        <begin position="62"/>
        <end position="82"/>
    </location>
</feature>
<feature type="transmembrane region" description="Helical" evidence="5">
    <location>
        <begin position="147"/>
        <end position="167"/>
    </location>
</feature>
<evidence type="ECO:0000256" key="5">
    <source>
        <dbReference type="SAM" id="Phobius"/>
    </source>
</evidence>
<gene>
    <name evidence="6" type="ordered locus">Ethha_2693</name>
</gene>
<comment type="subcellular location">
    <subcellularLocation>
        <location evidence="1">Membrane</location>
        <topology evidence="1">Multi-pass membrane protein</topology>
    </subcellularLocation>
</comment>
<reference evidence="6 7" key="1">
    <citation type="submission" date="2010-12" db="EMBL/GenBank/DDBJ databases">
        <title>Complete sequence of Ethanoligenens harbinense YUAN-3.</title>
        <authorList>
            <person name="Lucas S."/>
            <person name="Copeland A."/>
            <person name="Lapidus A."/>
            <person name="Cheng J.-F."/>
            <person name="Bruce D."/>
            <person name="Goodwin L."/>
            <person name="Pitluck S."/>
            <person name="Chertkov O."/>
            <person name="Misra M."/>
            <person name="Detter J.C."/>
            <person name="Han C."/>
            <person name="Tapia R."/>
            <person name="Land M."/>
            <person name="Hauser L."/>
            <person name="Jeffries C."/>
            <person name="Kyrpides N."/>
            <person name="Ivanova N."/>
            <person name="Mikhailova N."/>
            <person name="Wang A."/>
            <person name="Mouttaki H."/>
            <person name="He Z."/>
            <person name="Zhou J."/>
            <person name="Hemme C.L."/>
            <person name="Woyke T."/>
        </authorList>
    </citation>
    <scope>NUCLEOTIDE SEQUENCE [LARGE SCALE GENOMIC DNA]</scope>
    <source>
        <strain evidence="7">DSM 18485 / JCM 12961 / CGMCC 1.5033 / YUAN-3</strain>
    </source>
</reference>
<name>E6U7R3_ETHHY</name>
<organism evidence="6 7">
    <name type="scientific">Ethanoligenens harbinense (strain DSM 18485 / JCM 12961 / CGMCC 1.5033 / YUAN-3)</name>
    <dbReference type="NCBI Taxonomy" id="663278"/>
    <lineage>
        <taxon>Bacteria</taxon>
        <taxon>Bacillati</taxon>
        <taxon>Bacillota</taxon>
        <taxon>Clostridia</taxon>
        <taxon>Eubacteriales</taxon>
        <taxon>Oscillospiraceae</taxon>
        <taxon>Ethanoligenens</taxon>
    </lineage>
</organism>
<dbReference type="HOGENOM" id="CLU_082099_1_0_9"/>
<dbReference type="EMBL" id="CP002400">
    <property type="protein sequence ID" value="ADU28186.1"/>
    <property type="molecule type" value="Genomic_DNA"/>
</dbReference>
<evidence type="ECO:0000313" key="6">
    <source>
        <dbReference type="EMBL" id="ADU28186.1"/>
    </source>
</evidence>
<dbReference type="Proteomes" id="UP000001551">
    <property type="component" value="Chromosome"/>
</dbReference>
<evidence type="ECO:0000256" key="4">
    <source>
        <dbReference type="ARBA" id="ARBA00023136"/>
    </source>
</evidence>
<feature type="transmembrane region" description="Helical" evidence="5">
    <location>
        <begin position="34"/>
        <end position="56"/>
    </location>
</feature>
<sequence>MKEMIVGSPLFSITLSIAAYAVGVVIYRKTRLTILNPLLLAIIIVCAVVMIFHISYKDYMAGGQFITLLLTPATVVLAVPLYDQLKLIKRYAPVILLSISIGSVASMASVYFLCKLFGLDRVLIESLMAKSVTTAIAIGITQDMHGIQAVTVVATLLSGIFGAVLGPQVFKLLRVKNRVAVGLSLGTASHAVGTSKALELGEDEGAMSSLSICVAGIITVICAPLLFSVFTAIWR</sequence>
<evidence type="ECO:0000256" key="1">
    <source>
        <dbReference type="ARBA" id="ARBA00004141"/>
    </source>
</evidence>
<evidence type="ECO:0000256" key="2">
    <source>
        <dbReference type="ARBA" id="ARBA00022692"/>
    </source>
</evidence>
<dbReference type="Pfam" id="PF04172">
    <property type="entry name" value="LrgB"/>
    <property type="match status" value="1"/>
</dbReference>
<keyword evidence="3 5" id="KW-1133">Transmembrane helix</keyword>
<dbReference type="InterPro" id="IPR007300">
    <property type="entry name" value="CidB/LrgB"/>
</dbReference>
<dbReference type="AlphaFoldDB" id="E6U7R3"/>
<accession>E6U7R3</accession>
<keyword evidence="7" id="KW-1185">Reference proteome</keyword>
<dbReference type="STRING" id="663278.Ethha_2693"/>
<proteinExistence type="predicted"/>
<dbReference type="GO" id="GO:0016020">
    <property type="term" value="C:membrane"/>
    <property type="evidence" value="ECO:0007669"/>
    <property type="project" value="UniProtKB-SubCell"/>
</dbReference>
<evidence type="ECO:0000313" key="7">
    <source>
        <dbReference type="Proteomes" id="UP000001551"/>
    </source>
</evidence>
<dbReference type="PANTHER" id="PTHR30249">
    <property type="entry name" value="PUTATIVE SEROTONIN TRANSPORTER"/>
    <property type="match status" value="1"/>
</dbReference>
<dbReference type="KEGG" id="eha:Ethha_2693"/>
<keyword evidence="2 5" id="KW-0812">Transmembrane</keyword>